<evidence type="ECO:0000256" key="1">
    <source>
        <dbReference type="ARBA" id="ARBA00004123"/>
    </source>
</evidence>
<dbReference type="InterPro" id="IPR036388">
    <property type="entry name" value="WH-like_DNA-bd_sf"/>
</dbReference>
<evidence type="ECO:0000256" key="3">
    <source>
        <dbReference type="ARBA" id="ARBA00023125"/>
    </source>
</evidence>
<dbReference type="InterPro" id="IPR012340">
    <property type="entry name" value="NA-bd_OB-fold"/>
</dbReference>
<dbReference type="InterPro" id="IPR040260">
    <property type="entry name" value="RFA2-like"/>
</dbReference>
<keyword evidence="4" id="KW-0539">Nucleus</keyword>
<dbReference type="CDD" id="cd04478">
    <property type="entry name" value="RPA2_DBD_D"/>
    <property type="match status" value="1"/>
</dbReference>
<dbReference type="Gene3D" id="2.40.50.140">
    <property type="entry name" value="Nucleic acid-binding proteins"/>
    <property type="match status" value="1"/>
</dbReference>
<proteinExistence type="inferred from homology"/>
<keyword evidence="8" id="KW-1185">Reference proteome</keyword>
<dbReference type="GO" id="GO:0006260">
    <property type="term" value="P:DNA replication"/>
    <property type="evidence" value="ECO:0007669"/>
    <property type="project" value="TreeGrafter"/>
</dbReference>
<dbReference type="GO" id="GO:0000724">
    <property type="term" value="P:double-strand break repair via homologous recombination"/>
    <property type="evidence" value="ECO:0007669"/>
    <property type="project" value="TreeGrafter"/>
</dbReference>
<evidence type="ECO:0000256" key="2">
    <source>
        <dbReference type="ARBA" id="ARBA00007815"/>
    </source>
</evidence>
<dbReference type="EMBL" id="FNXT01000334">
    <property type="protein sequence ID" value="SZX63604.1"/>
    <property type="molecule type" value="Genomic_DNA"/>
</dbReference>
<dbReference type="GO" id="GO:0006289">
    <property type="term" value="P:nucleotide-excision repair"/>
    <property type="evidence" value="ECO:0007669"/>
    <property type="project" value="TreeGrafter"/>
</dbReference>
<dbReference type="GO" id="GO:0000781">
    <property type="term" value="C:chromosome, telomeric region"/>
    <property type="evidence" value="ECO:0007669"/>
    <property type="project" value="TreeGrafter"/>
</dbReference>
<evidence type="ECO:0000259" key="6">
    <source>
        <dbReference type="Pfam" id="PF08784"/>
    </source>
</evidence>
<protein>
    <recommendedName>
        <fullName evidence="6">Replication protein A C-terminal domain-containing protein</fullName>
    </recommendedName>
</protein>
<dbReference type="SUPFAM" id="SSF50249">
    <property type="entry name" value="Nucleic acid-binding proteins"/>
    <property type="match status" value="1"/>
</dbReference>
<dbReference type="InterPro" id="IPR036390">
    <property type="entry name" value="WH_DNA-bd_sf"/>
</dbReference>
<dbReference type="Gene3D" id="1.10.10.10">
    <property type="entry name" value="Winged helix-like DNA-binding domain superfamily/Winged helix DNA-binding domain"/>
    <property type="match status" value="1"/>
</dbReference>
<dbReference type="Pfam" id="PF08784">
    <property type="entry name" value="RPA_C"/>
    <property type="match status" value="1"/>
</dbReference>
<evidence type="ECO:0000256" key="5">
    <source>
        <dbReference type="SAM" id="MobiDB-lite"/>
    </source>
</evidence>
<dbReference type="GO" id="GO:0035861">
    <property type="term" value="C:site of double-strand break"/>
    <property type="evidence" value="ECO:0007669"/>
    <property type="project" value="TreeGrafter"/>
</dbReference>
<keyword evidence="3" id="KW-0238">DNA-binding</keyword>
<comment type="subcellular location">
    <subcellularLocation>
        <location evidence="1">Nucleus</location>
    </subcellularLocation>
</comment>
<evidence type="ECO:0000256" key="4">
    <source>
        <dbReference type="ARBA" id="ARBA00023242"/>
    </source>
</evidence>
<feature type="domain" description="Replication protein A C-terminal" evidence="6">
    <location>
        <begin position="172"/>
        <end position="283"/>
    </location>
</feature>
<evidence type="ECO:0000313" key="8">
    <source>
        <dbReference type="Proteomes" id="UP000256970"/>
    </source>
</evidence>
<dbReference type="OrthoDB" id="25571at2759"/>
<dbReference type="GO" id="GO:0005662">
    <property type="term" value="C:DNA replication factor A complex"/>
    <property type="evidence" value="ECO:0007669"/>
    <property type="project" value="TreeGrafter"/>
</dbReference>
<dbReference type="Proteomes" id="UP000256970">
    <property type="component" value="Unassembled WGS sequence"/>
</dbReference>
<dbReference type="PANTHER" id="PTHR13989">
    <property type="entry name" value="REPLICATION PROTEIN A-RELATED"/>
    <property type="match status" value="1"/>
</dbReference>
<gene>
    <name evidence="7" type="ORF">BQ4739_LOCUS4160</name>
</gene>
<dbReference type="PANTHER" id="PTHR13989:SF16">
    <property type="entry name" value="REPLICATION PROTEIN A2"/>
    <property type="match status" value="1"/>
</dbReference>
<feature type="region of interest" description="Disordered" evidence="5">
    <location>
        <begin position="15"/>
        <end position="44"/>
    </location>
</feature>
<dbReference type="InterPro" id="IPR014892">
    <property type="entry name" value="RPA_C"/>
</dbReference>
<feature type="compositionally biased region" description="Gly residues" evidence="5">
    <location>
        <begin position="30"/>
        <end position="40"/>
    </location>
</feature>
<sequence>MFGGGGFGGDAGNQFAGGGFMPSQAPAQDGYGGGSGGGRAGSSKQTLRTLTIRQLAKAANGHDDVLRADNSEITNVTVIGKILSVRDANMTLTLTITDGTGTVDVDHFLSDSDDGQVAAQKKAEWSPGVYVRVFGHARCGNDQVLRITGFNVRTITDFNEVTYYFLRCIFEHVHLTKGGAAGQGMGGAAAGGMAMGGAPAAGGWQGGGAPQQATAFAGAAAGNGMDPCSNAVLQIIQGSNSEAGCHVQEIYSKLAGQFGQHAIDNALHSLTSEAHLYTTTDDNHYRAA</sequence>
<evidence type="ECO:0000313" key="7">
    <source>
        <dbReference type="EMBL" id="SZX63604.1"/>
    </source>
</evidence>
<dbReference type="GO" id="GO:0003697">
    <property type="term" value="F:single-stranded DNA binding"/>
    <property type="evidence" value="ECO:0007669"/>
    <property type="project" value="TreeGrafter"/>
</dbReference>
<organism evidence="7 8">
    <name type="scientific">Tetradesmus obliquus</name>
    <name type="common">Green alga</name>
    <name type="synonym">Acutodesmus obliquus</name>
    <dbReference type="NCBI Taxonomy" id="3088"/>
    <lineage>
        <taxon>Eukaryota</taxon>
        <taxon>Viridiplantae</taxon>
        <taxon>Chlorophyta</taxon>
        <taxon>core chlorophytes</taxon>
        <taxon>Chlorophyceae</taxon>
        <taxon>CS clade</taxon>
        <taxon>Sphaeropleales</taxon>
        <taxon>Scenedesmaceae</taxon>
        <taxon>Tetradesmus</taxon>
    </lineage>
</organism>
<accession>A0A383VG04</accession>
<reference evidence="7 8" key="1">
    <citation type="submission" date="2016-10" db="EMBL/GenBank/DDBJ databases">
        <authorList>
            <person name="Cai Z."/>
        </authorList>
    </citation>
    <scope>NUCLEOTIDE SEQUENCE [LARGE SCALE GENOMIC DNA]</scope>
</reference>
<dbReference type="STRING" id="3088.A0A383VG04"/>
<dbReference type="AlphaFoldDB" id="A0A383VG04"/>
<dbReference type="SUPFAM" id="SSF46785">
    <property type="entry name" value="Winged helix' DNA-binding domain"/>
    <property type="match status" value="1"/>
</dbReference>
<comment type="similarity">
    <text evidence="2">Belongs to the replication factor A protein 2 family.</text>
</comment>
<name>A0A383VG04_TETOB</name>